<keyword evidence="3" id="KW-0560">Oxidoreductase</keyword>
<dbReference type="PRINTS" id="PR00081">
    <property type="entry name" value="GDHRDH"/>
</dbReference>
<dbReference type="InterPro" id="IPR036291">
    <property type="entry name" value="NAD(P)-bd_dom_sf"/>
</dbReference>
<dbReference type="Proteomes" id="UP001600941">
    <property type="component" value="Unassembled WGS sequence"/>
</dbReference>
<evidence type="ECO:0000256" key="2">
    <source>
        <dbReference type="ARBA" id="ARBA00022857"/>
    </source>
</evidence>
<comment type="caution">
    <text evidence="4">The sequence shown here is derived from an EMBL/GenBank/DDBJ whole genome shotgun (WGS) entry which is preliminary data.</text>
</comment>
<organism evidence="4 5">
    <name type="scientific">Blautia parvula</name>
    <dbReference type="NCBI Taxonomy" id="2877527"/>
    <lineage>
        <taxon>Bacteria</taxon>
        <taxon>Bacillati</taxon>
        <taxon>Bacillota</taxon>
        <taxon>Clostridia</taxon>
        <taxon>Lachnospirales</taxon>
        <taxon>Lachnospiraceae</taxon>
        <taxon>Blautia</taxon>
    </lineage>
</organism>
<dbReference type="RefSeq" id="WP_054351299.1">
    <property type="nucleotide sequence ID" value="NZ_AP031413.1"/>
</dbReference>
<evidence type="ECO:0000313" key="5">
    <source>
        <dbReference type="Proteomes" id="UP001600941"/>
    </source>
</evidence>
<evidence type="ECO:0000256" key="1">
    <source>
        <dbReference type="ARBA" id="ARBA00006484"/>
    </source>
</evidence>
<name>A0ABQ0BTZ8_9FIRM</name>
<reference evidence="4 5" key="1">
    <citation type="submission" date="2024-04" db="EMBL/GenBank/DDBJ databases">
        <title>Defined microbial consortia suppress multidrug-resistant proinflammatory Enterobacteriaceae via ecological control.</title>
        <authorList>
            <person name="Furuichi M."/>
            <person name="Kawaguchi T."/>
            <person name="Pust M."/>
            <person name="Yasuma K."/>
            <person name="Plichta D."/>
            <person name="Hasegawa N."/>
            <person name="Ohya T."/>
            <person name="Bhattarai S."/>
            <person name="Sasajima S."/>
            <person name="Aoto Y."/>
            <person name="Tuganbaev T."/>
            <person name="Yaginuma M."/>
            <person name="Ueda M."/>
            <person name="Okahashi N."/>
            <person name="Amafuji K."/>
            <person name="Kiridooshi Y."/>
            <person name="Sugita K."/>
            <person name="Strazar M."/>
            <person name="Skelly A."/>
            <person name="Suda W."/>
            <person name="Hattori M."/>
            <person name="Nakamoto N."/>
            <person name="Caballero S."/>
            <person name="Norman J."/>
            <person name="Olle B."/>
            <person name="Tanoue T."/>
            <person name="Arita M."/>
            <person name="Bucci V."/>
            <person name="Atarashi K."/>
            <person name="Xavier R."/>
            <person name="Honda K."/>
        </authorList>
    </citation>
    <scope>NUCLEOTIDE SEQUENCE [LARGE SCALE GENOMIC DNA]</scope>
    <source>
        <strain evidence="5">k34-0107-D12</strain>
    </source>
</reference>
<dbReference type="PANTHER" id="PTHR43391:SF14">
    <property type="entry name" value="DEHYDROGENASE_REDUCTASE SDR FAMILY PROTEIN 7-LIKE"/>
    <property type="match status" value="1"/>
</dbReference>
<dbReference type="EMBL" id="BAABZQ010000001">
    <property type="protein sequence ID" value="GAA6500018.1"/>
    <property type="molecule type" value="Genomic_DNA"/>
</dbReference>
<keyword evidence="2" id="KW-0521">NADP</keyword>
<evidence type="ECO:0000256" key="3">
    <source>
        <dbReference type="ARBA" id="ARBA00023002"/>
    </source>
</evidence>
<gene>
    <name evidence="4" type="ORF">K340107D12_28340</name>
</gene>
<evidence type="ECO:0000313" key="4">
    <source>
        <dbReference type="EMBL" id="GAA6500018.1"/>
    </source>
</evidence>
<dbReference type="CDD" id="cd05233">
    <property type="entry name" value="SDR_c"/>
    <property type="match status" value="1"/>
</dbReference>
<dbReference type="InterPro" id="IPR002347">
    <property type="entry name" value="SDR_fam"/>
</dbReference>
<keyword evidence="5" id="KW-1185">Reference proteome</keyword>
<dbReference type="SUPFAM" id="SSF51735">
    <property type="entry name" value="NAD(P)-binding Rossmann-fold domains"/>
    <property type="match status" value="1"/>
</dbReference>
<dbReference type="Pfam" id="PF00106">
    <property type="entry name" value="adh_short"/>
    <property type="match status" value="1"/>
</dbReference>
<sequence length="253" mass="28348">MKIAVITGASSGMGKEFVRQIASHYGWLDEIWAIARRSEALEELGKEIGIKVRVIPMDITDPKSIGKLKEMLREYKPYVKYLVNAAGCGVHRSVEVTSAGDCAGMIDLNCRALTEITRLFLPYMRQKSHIVMVASAAAFIPQPEFAVYAATKAYVLSFSRALFRELRGYIAVTIVCPGPVDTEFLEHIGGKKRMPSYKRRFIARPEAVVNQAILDAARKKEISIYGFSMKCFFILCKIVPHRVLLKIVEVISK</sequence>
<protein>
    <submittedName>
        <fullName evidence="4">SDR family NAD(P)-dependent oxidoreductase</fullName>
    </submittedName>
</protein>
<dbReference type="PANTHER" id="PTHR43391">
    <property type="entry name" value="RETINOL DEHYDROGENASE-RELATED"/>
    <property type="match status" value="1"/>
</dbReference>
<comment type="similarity">
    <text evidence="1">Belongs to the short-chain dehydrogenases/reductases (SDR) family.</text>
</comment>
<dbReference type="Gene3D" id="3.40.50.720">
    <property type="entry name" value="NAD(P)-binding Rossmann-like Domain"/>
    <property type="match status" value="1"/>
</dbReference>
<accession>A0ABQ0BTZ8</accession>
<proteinExistence type="inferred from homology"/>